<keyword evidence="3 7" id="KW-0812">Transmembrane</keyword>
<comment type="caution">
    <text evidence="10">The sequence shown here is derived from an EMBL/GenBank/DDBJ whole genome shotgun (WGS) entry which is preliminary data.</text>
</comment>
<dbReference type="Proteomes" id="UP000050901">
    <property type="component" value="Unassembled WGS sequence"/>
</dbReference>
<dbReference type="PATRIC" id="fig|1423771.3.peg.942"/>
<comment type="similarity">
    <text evidence="6">Belongs to the ThrE exporter (TC 2.A.79) family.</text>
</comment>
<evidence type="ECO:0000256" key="1">
    <source>
        <dbReference type="ARBA" id="ARBA00004651"/>
    </source>
</evidence>
<evidence type="ECO:0000259" key="9">
    <source>
        <dbReference type="Pfam" id="PF12821"/>
    </source>
</evidence>
<dbReference type="EMBL" id="AZEQ01000002">
    <property type="protein sequence ID" value="KRL26798.1"/>
    <property type="molecule type" value="Genomic_DNA"/>
</dbReference>
<evidence type="ECO:0000256" key="4">
    <source>
        <dbReference type="ARBA" id="ARBA00022989"/>
    </source>
</evidence>
<feature type="transmembrane region" description="Helical" evidence="7">
    <location>
        <begin position="394"/>
        <end position="412"/>
    </location>
</feature>
<dbReference type="Pfam" id="PF12821">
    <property type="entry name" value="ThrE_2"/>
    <property type="match status" value="1"/>
</dbReference>
<protein>
    <submittedName>
        <fullName evidence="10">Uncharacterized protein</fullName>
    </submittedName>
</protein>
<dbReference type="PANTHER" id="PTHR34390">
    <property type="entry name" value="UPF0442 PROTEIN YJJB-RELATED"/>
    <property type="match status" value="1"/>
</dbReference>
<feature type="transmembrane region" description="Helical" evidence="7">
    <location>
        <begin position="206"/>
        <end position="230"/>
    </location>
</feature>
<keyword evidence="4 7" id="KW-1133">Transmembrane helix</keyword>
<feature type="domain" description="Threonine/Serine exporter ThrE" evidence="9">
    <location>
        <begin position="321"/>
        <end position="445"/>
    </location>
</feature>
<dbReference type="GO" id="GO:0005886">
    <property type="term" value="C:plasma membrane"/>
    <property type="evidence" value="ECO:0007669"/>
    <property type="project" value="UniProtKB-SubCell"/>
</dbReference>
<feature type="transmembrane region" description="Helical" evidence="7">
    <location>
        <begin position="276"/>
        <end position="299"/>
    </location>
</feature>
<dbReference type="RefSeq" id="WP_006500675.1">
    <property type="nucleotide sequence ID" value="NZ_AZEQ01000002.1"/>
</dbReference>
<dbReference type="GO" id="GO:0022857">
    <property type="term" value="F:transmembrane transporter activity"/>
    <property type="evidence" value="ECO:0007669"/>
    <property type="project" value="InterPro"/>
</dbReference>
<gene>
    <name evidence="10" type="ORF">FC47_GL000934</name>
</gene>
<keyword evidence="2" id="KW-1003">Cell membrane</keyword>
<evidence type="ECO:0000256" key="5">
    <source>
        <dbReference type="ARBA" id="ARBA00023136"/>
    </source>
</evidence>
<dbReference type="GO" id="GO:0015744">
    <property type="term" value="P:succinate transport"/>
    <property type="evidence" value="ECO:0007669"/>
    <property type="project" value="TreeGrafter"/>
</dbReference>
<feature type="transmembrane region" description="Helical" evidence="7">
    <location>
        <begin position="363"/>
        <end position="382"/>
    </location>
</feature>
<evidence type="ECO:0000259" key="8">
    <source>
        <dbReference type="Pfam" id="PF06738"/>
    </source>
</evidence>
<sequence length="456" mass="49773">MRKLPIEQGQPKSDNEDLSNYRHHMAIHWHDFYSSDNVTPAQKANLVERSTIVGRIGIMMLACGTGAWRVRDSMNVVSQKLNMTCSADIGLVSIEYTCMDANNSYTQALSLPNTGVNTTKLNALESFVKEFDQRGDHWTVGEIHKRLDVIHRMKGNYSPLQVGLAAALACSAFVFLLGGGPIEMICSFFGAGIGNYVRRKMIDRKLTLFACLATSVAVACVIYVMALKLLNMGISLNPRHEAGYIGAMLFVIPGFPFITSGLDLSKLDMRSGLERLAYAVMIIIVATLVGWLVAMLVHLKPENFEPLALSPLMLFLLRLPASFCGVFGFSIMFNSTPKMAATAGVIGAIANTLRLELVDYNVMPAGAAAFLGALTAGILASFVRDRLGYPRISLTVPAIVIMVPGLYLYRAMYNMGLTSISVGALWITKALLIIVFLPLGLIAARILGDPKWRHTS</sequence>
<name>A0A0R1P2L6_LIMMU</name>
<dbReference type="InterPro" id="IPR010619">
    <property type="entry name" value="ThrE-like_N"/>
</dbReference>
<comment type="subcellular location">
    <subcellularLocation>
        <location evidence="1">Cell membrane</location>
        <topology evidence="1">Multi-pass membrane protein</topology>
    </subcellularLocation>
</comment>
<dbReference type="PANTHER" id="PTHR34390:SF2">
    <property type="entry name" value="SUCCINATE TRANSPORTER SUBUNIT YJJP-RELATED"/>
    <property type="match status" value="1"/>
</dbReference>
<evidence type="ECO:0000256" key="2">
    <source>
        <dbReference type="ARBA" id="ARBA00022475"/>
    </source>
</evidence>
<organism evidence="10 11">
    <name type="scientific">Limosilactobacillus mucosae DSM 13345</name>
    <dbReference type="NCBI Taxonomy" id="1423771"/>
    <lineage>
        <taxon>Bacteria</taxon>
        <taxon>Bacillati</taxon>
        <taxon>Bacillota</taxon>
        <taxon>Bacilli</taxon>
        <taxon>Lactobacillales</taxon>
        <taxon>Lactobacillaceae</taxon>
        <taxon>Limosilactobacillus</taxon>
    </lineage>
</organism>
<dbReference type="Pfam" id="PF06738">
    <property type="entry name" value="ThrE"/>
    <property type="match status" value="1"/>
</dbReference>
<feature type="transmembrane region" description="Helical" evidence="7">
    <location>
        <begin position="311"/>
        <end position="333"/>
    </location>
</feature>
<keyword evidence="5 7" id="KW-0472">Membrane</keyword>
<dbReference type="InterPro" id="IPR024528">
    <property type="entry name" value="ThrE_2"/>
</dbReference>
<evidence type="ECO:0000256" key="6">
    <source>
        <dbReference type="ARBA" id="ARBA00034125"/>
    </source>
</evidence>
<reference evidence="10 11" key="1">
    <citation type="journal article" date="2015" name="Genome Announc.">
        <title>Expanding the biotechnology potential of lactobacilli through comparative genomics of 213 strains and associated genera.</title>
        <authorList>
            <person name="Sun Z."/>
            <person name="Harris H.M."/>
            <person name="McCann A."/>
            <person name="Guo C."/>
            <person name="Argimon S."/>
            <person name="Zhang W."/>
            <person name="Yang X."/>
            <person name="Jeffery I.B."/>
            <person name="Cooney J.C."/>
            <person name="Kagawa T.F."/>
            <person name="Liu W."/>
            <person name="Song Y."/>
            <person name="Salvetti E."/>
            <person name="Wrobel A."/>
            <person name="Rasinkangas P."/>
            <person name="Parkhill J."/>
            <person name="Rea M.C."/>
            <person name="O'Sullivan O."/>
            <person name="Ritari J."/>
            <person name="Douillard F.P."/>
            <person name="Paul Ross R."/>
            <person name="Yang R."/>
            <person name="Briner A.E."/>
            <person name="Felis G.E."/>
            <person name="de Vos W.M."/>
            <person name="Barrangou R."/>
            <person name="Klaenhammer T.R."/>
            <person name="Caufield P.W."/>
            <person name="Cui Y."/>
            <person name="Zhang H."/>
            <person name="O'Toole P.W."/>
        </authorList>
    </citation>
    <scope>NUCLEOTIDE SEQUENCE [LARGE SCALE GENOMIC DNA]</scope>
    <source>
        <strain evidence="10 11">DSM 13345</strain>
    </source>
</reference>
<feature type="transmembrane region" description="Helical" evidence="7">
    <location>
        <begin position="162"/>
        <end position="194"/>
    </location>
</feature>
<accession>A0A0R1P2L6</accession>
<feature type="domain" description="Threonine/serine exporter-like N-terminal" evidence="8">
    <location>
        <begin position="52"/>
        <end position="295"/>
    </location>
</feature>
<evidence type="ECO:0000313" key="10">
    <source>
        <dbReference type="EMBL" id="KRL26798.1"/>
    </source>
</evidence>
<dbReference type="AlphaFoldDB" id="A0A0R1P2L6"/>
<feature type="transmembrane region" description="Helical" evidence="7">
    <location>
        <begin position="242"/>
        <end position="264"/>
    </location>
</feature>
<dbReference type="InterPro" id="IPR050539">
    <property type="entry name" value="ThrE_Dicarb/AminoAcid_Exp"/>
</dbReference>
<proteinExistence type="inferred from homology"/>
<evidence type="ECO:0000256" key="7">
    <source>
        <dbReference type="SAM" id="Phobius"/>
    </source>
</evidence>
<feature type="transmembrane region" description="Helical" evidence="7">
    <location>
        <begin position="424"/>
        <end position="447"/>
    </location>
</feature>
<evidence type="ECO:0000313" key="11">
    <source>
        <dbReference type="Proteomes" id="UP000050901"/>
    </source>
</evidence>
<evidence type="ECO:0000256" key="3">
    <source>
        <dbReference type="ARBA" id="ARBA00022692"/>
    </source>
</evidence>